<reference evidence="3" key="1">
    <citation type="journal article" date="2019" name="Int. J. Syst. Evol. Microbiol.">
        <title>The Global Catalogue of Microorganisms (GCM) 10K type strain sequencing project: providing services to taxonomists for standard genome sequencing and annotation.</title>
        <authorList>
            <consortium name="The Broad Institute Genomics Platform"/>
            <consortium name="The Broad Institute Genome Sequencing Center for Infectious Disease"/>
            <person name="Wu L."/>
            <person name="Ma J."/>
        </authorList>
    </citation>
    <scope>NUCLEOTIDE SEQUENCE [LARGE SCALE GENOMIC DNA]</scope>
    <source>
        <strain evidence="3">YJ-61-S</strain>
    </source>
</reference>
<evidence type="ECO:0000313" key="2">
    <source>
        <dbReference type="EMBL" id="MFC4635610.1"/>
    </source>
</evidence>
<evidence type="ECO:0000256" key="1">
    <source>
        <dbReference type="SAM" id="Phobius"/>
    </source>
</evidence>
<dbReference type="Proteomes" id="UP001596043">
    <property type="component" value="Unassembled WGS sequence"/>
</dbReference>
<organism evidence="2 3">
    <name type="scientific">Dokdonia ponticola</name>
    <dbReference type="NCBI Taxonomy" id="2041041"/>
    <lineage>
        <taxon>Bacteria</taxon>
        <taxon>Pseudomonadati</taxon>
        <taxon>Bacteroidota</taxon>
        <taxon>Flavobacteriia</taxon>
        <taxon>Flavobacteriales</taxon>
        <taxon>Flavobacteriaceae</taxon>
        <taxon>Dokdonia</taxon>
    </lineage>
</organism>
<comment type="caution">
    <text evidence="2">The sequence shown here is derived from an EMBL/GenBank/DDBJ whole genome shotgun (WGS) entry which is preliminary data.</text>
</comment>
<accession>A0ABV9I0N6</accession>
<keyword evidence="3" id="KW-1185">Reference proteome</keyword>
<gene>
    <name evidence="2" type="ORF">ACFO3O_16990</name>
</gene>
<keyword evidence="1" id="KW-1133">Transmembrane helix</keyword>
<proteinExistence type="predicted"/>
<protein>
    <submittedName>
        <fullName evidence="2">Uncharacterized protein</fullName>
    </submittedName>
</protein>
<name>A0ABV9I0N6_9FLAO</name>
<keyword evidence="1" id="KW-0812">Transmembrane</keyword>
<keyword evidence="1" id="KW-0472">Membrane</keyword>
<dbReference type="RefSeq" id="WP_379981004.1">
    <property type="nucleotide sequence ID" value="NZ_JBHSFV010000011.1"/>
</dbReference>
<feature type="transmembrane region" description="Helical" evidence="1">
    <location>
        <begin position="77"/>
        <end position="94"/>
    </location>
</feature>
<dbReference type="EMBL" id="JBHSFV010000011">
    <property type="protein sequence ID" value="MFC4635610.1"/>
    <property type="molecule type" value="Genomic_DNA"/>
</dbReference>
<evidence type="ECO:0000313" key="3">
    <source>
        <dbReference type="Proteomes" id="UP001596043"/>
    </source>
</evidence>
<sequence length="165" mass="18969">MENPKNIPKGADYKIPENYFIDFQERLHVQIEFEEIVGTKKTTGFTVPKGYFANFPEKVLQQTAKPTKVVSLFKTKWIYAVASVAAILLFLFILEPFDTKYTFDAIENDTIAEYLETNTVLSAYDVGELLTDEELENISNTIQLEDTEVLDYLDTITDPYDLMIQ</sequence>